<dbReference type="OrthoDB" id="2822301at2759"/>
<feature type="compositionally biased region" description="Basic and acidic residues" evidence="1">
    <location>
        <begin position="50"/>
        <end position="67"/>
    </location>
</feature>
<evidence type="ECO:0000313" key="3">
    <source>
        <dbReference type="Proteomes" id="UP000325081"/>
    </source>
</evidence>
<feature type="region of interest" description="Disordered" evidence="1">
    <location>
        <begin position="1"/>
        <end position="93"/>
    </location>
</feature>
<dbReference type="AlphaFoldDB" id="A0A5A7QF56"/>
<comment type="caution">
    <text evidence="2">The sequence shown here is derived from an EMBL/GenBank/DDBJ whole genome shotgun (WGS) entry which is preliminary data.</text>
</comment>
<feature type="compositionally biased region" description="Basic and acidic residues" evidence="1">
    <location>
        <begin position="191"/>
        <end position="208"/>
    </location>
</feature>
<dbReference type="EMBL" id="BKCP01006738">
    <property type="protein sequence ID" value="GER43889.1"/>
    <property type="molecule type" value="Genomic_DNA"/>
</dbReference>
<evidence type="ECO:0000256" key="1">
    <source>
        <dbReference type="SAM" id="MobiDB-lite"/>
    </source>
</evidence>
<feature type="region of interest" description="Disordered" evidence="1">
    <location>
        <begin position="174"/>
        <end position="212"/>
    </location>
</feature>
<gene>
    <name evidence="2" type="ORF">STAS_20763</name>
</gene>
<feature type="compositionally biased region" description="Basic and acidic residues" evidence="1">
    <location>
        <begin position="1"/>
        <end position="19"/>
    </location>
</feature>
<organism evidence="2 3">
    <name type="scientific">Striga asiatica</name>
    <name type="common">Asiatic witchweed</name>
    <name type="synonym">Buchnera asiatica</name>
    <dbReference type="NCBI Taxonomy" id="4170"/>
    <lineage>
        <taxon>Eukaryota</taxon>
        <taxon>Viridiplantae</taxon>
        <taxon>Streptophyta</taxon>
        <taxon>Embryophyta</taxon>
        <taxon>Tracheophyta</taxon>
        <taxon>Spermatophyta</taxon>
        <taxon>Magnoliopsida</taxon>
        <taxon>eudicotyledons</taxon>
        <taxon>Gunneridae</taxon>
        <taxon>Pentapetalae</taxon>
        <taxon>asterids</taxon>
        <taxon>lamiids</taxon>
        <taxon>Lamiales</taxon>
        <taxon>Orobanchaceae</taxon>
        <taxon>Buchnereae</taxon>
        <taxon>Striga</taxon>
    </lineage>
</organism>
<reference evidence="3" key="1">
    <citation type="journal article" date="2019" name="Curr. Biol.">
        <title>Genome Sequence of Striga asiatica Provides Insight into the Evolution of Plant Parasitism.</title>
        <authorList>
            <person name="Yoshida S."/>
            <person name="Kim S."/>
            <person name="Wafula E.K."/>
            <person name="Tanskanen J."/>
            <person name="Kim Y.M."/>
            <person name="Honaas L."/>
            <person name="Yang Z."/>
            <person name="Spallek T."/>
            <person name="Conn C.E."/>
            <person name="Ichihashi Y."/>
            <person name="Cheong K."/>
            <person name="Cui S."/>
            <person name="Der J.P."/>
            <person name="Gundlach H."/>
            <person name="Jiao Y."/>
            <person name="Hori C."/>
            <person name="Ishida J.K."/>
            <person name="Kasahara H."/>
            <person name="Kiba T."/>
            <person name="Kim M.S."/>
            <person name="Koo N."/>
            <person name="Laohavisit A."/>
            <person name="Lee Y.H."/>
            <person name="Lumba S."/>
            <person name="McCourt P."/>
            <person name="Mortimer J.C."/>
            <person name="Mutuku J.M."/>
            <person name="Nomura T."/>
            <person name="Sasaki-Sekimoto Y."/>
            <person name="Seto Y."/>
            <person name="Wang Y."/>
            <person name="Wakatake T."/>
            <person name="Sakakibara H."/>
            <person name="Demura T."/>
            <person name="Yamaguchi S."/>
            <person name="Yoneyama K."/>
            <person name="Manabe R.I."/>
            <person name="Nelson D.C."/>
            <person name="Schulman A.H."/>
            <person name="Timko M.P."/>
            <person name="dePamphilis C.W."/>
            <person name="Choi D."/>
            <person name="Shirasu K."/>
        </authorList>
    </citation>
    <scope>NUCLEOTIDE SEQUENCE [LARGE SCALE GENOMIC DNA]</scope>
    <source>
        <strain evidence="3">cv. UVA1</strain>
    </source>
</reference>
<keyword evidence="3" id="KW-1185">Reference proteome</keyword>
<dbReference type="Proteomes" id="UP000325081">
    <property type="component" value="Unassembled WGS sequence"/>
</dbReference>
<feature type="compositionally biased region" description="Basic residues" evidence="1">
    <location>
        <begin position="68"/>
        <end position="77"/>
    </location>
</feature>
<name>A0A5A7QF56_STRAF</name>
<evidence type="ECO:0000313" key="2">
    <source>
        <dbReference type="EMBL" id="GER43889.1"/>
    </source>
</evidence>
<accession>A0A5A7QF56</accession>
<protein>
    <submittedName>
        <fullName evidence="2">GRF zinc finger containing protein</fullName>
    </submittedName>
</protein>
<proteinExistence type="predicted"/>
<sequence>MNNNEKFKQRWELRRKEVDTDTSSDDSQPNASGPHAGKRPNLVAGLVLLKNDEASDKPTLAADERKTKSSKKAKGKKYNAAVQKKSNSGPIKKNKRNKNLMVEHAAMFEDLKAFADSLMQELTAARENMVTHFKDEMRKLTAIVSKKPVRNKNARCSQKNIAKPKNCTVVRNTKGKVESDARKSTKPASESVEKNEEVLQRTKNDGLNKGDNGLTVPAVIPKPQFQNPRTHLPLGDHKFYRQYAVEQHLGSFSSISNSNRSLGLIGQNYPRAPGIPFPVPLGHLGSDNGSNFSSLTYCGIPLADKVNDVGLRLNGINVNFPKGNHILKNPNFIMWRQTSEYIVEDLCRCGKNAVRKTSWSEENCGRRYGASPRFRKSGGCTYYLWIDPSMCTGARQIIPGLLKKNEKLEDELKSKRFRERCMWLVLVLSWMNVYLLYK</sequence>